<evidence type="ECO:0000256" key="12">
    <source>
        <dbReference type="SAM" id="Phobius"/>
    </source>
</evidence>
<dbReference type="GO" id="GO:0007626">
    <property type="term" value="P:locomotory behavior"/>
    <property type="evidence" value="ECO:0007669"/>
    <property type="project" value="UniProtKB-ARBA"/>
</dbReference>
<comment type="cofactor">
    <cofactor evidence="1">
        <name>Ca(2+)</name>
        <dbReference type="ChEBI" id="CHEBI:29108"/>
    </cofactor>
</comment>
<dbReference type="GO" id="GO:0030424">
    <property type="term" value="C:axon"/>
    <property type="evidence" value="ECO:0007669"/>
    <property type="project" value="TreeGrafter"/>
</dbReference>
<dbReference type="SMART" id="SM00239">
    <property type="entry name" value="C2"/>
    <property type="match status" value="2"/>
</dbReference>
<dbReference type="GO" id="GO:0048791">
    <property type="term" value="P:calcium ion-regulated exocytosis of neurotransmitter"/>
    <property type="evidence" value="ECO:0007669"/>
    <property type="project" value="TreeGrafter"/>
</dbReference>
<name>A0A0K2TEJ5_LEPSM</name>
<keyword evidence="9" id="KW-0770">Synapse</keyword>
<proteinExistence type="inferred from homology"/>
<dbReference type="GO" id="GO:0031045">
    <property type="term" value="C:dense core granule"/>
    <property type="evidence" value="ECO:0007669"/>
    <property type="project" value="TreeGrafter"/>
</dbReference>
<evidence type="ECO:0000259" key="13">
    <source>
        <dbReference type="PROSITE" id="PS50004"/>
    </source>
</evidence>
<evidence type="ECO:0000313" key="14">
    <source>
        <dbReference type="EMBL" id="CDW24439.1"/>
    </source>
</evidence>
<keyword evidence="10 12" id="KW-0472">Membrane</keyword>
<dbReference type="PANTHER" id="PTHR10024">
    <property type="entry name" value="SYNAPTOTAGMIN"/>
    <property type="match status" value="1"/>
</dbReference>
<protein>
    <submittedName>
        <fullName evidence="14">Synaptotagmin 1 [Nasonia vitripennis]</fullName>
    </submittedName>
</protein>
<reference evidence="14" key="1">
    <citation type="submission" date="2014-05" db="EMBL/GenBank/DDBJ databases">
        <authorList>
            <person name="Chronopoulou M."/>
        </authorList>
    </citation>
    <scope>NUCLEOTIDE SEQUENCE</scope>
    <source>
        <tissue evidence="14">Whole organism</tissue>
    </source>
</reference>
<keyword evidence="5" id="KW-0479">Metal-binding</keyword>
<dbReference type="PANTHER" id="PTHR10024:SF227">
    <property type="entry name" value="SYNAPTOTAGMIN 1"/>
    <property type="match status" value="1"/>
</dbReference>
<dbReference type="OrthoDB" id="67700at2759"/>
<evidence type="ECO:0000256" key="5">
    <source>
        <dbReference type="ARBA" id="ARBA00022723"/>
    </source>
</evidence>
<evidence type="ECO:0000256" key="6">
    <source>
        <dbReference type="ARBA" id="ARBA00022737"/>
    </source>
</evidence>
<feature type="domain" description="C2" evidence="13">
    <location>
        <begin position="152"/>
        <end position="271"/>
    </location>
</feature>
<evidence type="ECO:0000256" key="2">
    <source>
        <dbReference type="ARBA" id="ARBA00004254"/>
    </source>
</evidence>
<evidence type="ECO:0000256" key="4">
    <source>
        <dbReference type="ARBA" id="ARBA00022692"/>
    </source>
</evidence>
<dbReference type="FunFam" id="2.60.40.150:FF:000007">
    <property type="entry name" value="Synaptotagmin 1"/>
    <property type="match status" value="1"/>
</dbReference>
<feature type="domain" description="C2" evidence="13">
    <location>
        <begin position="281"/>
        <end position="414"/>
    </location>
</feature>
<dbReference type="InterPro" id="IPR001565">
    <property type="entry name" value="Synaptotagmin"/>
</dbReference>
<evidence type="ECO:0000256" key="3">
    <source>
        <dbReference type="ARBA" id="ARBA00006996"/>
    </source>
</evidence>
<evidence type="ECO:0000256" key="7">
    <source>
        <dbReference type="ARBA" id="ARBA00022837"/>
    </source>
</evidence>
<keyword evidence="6" id="KW-0677">Repeat</keyword>
<dbReference type="PROSITE" id="PS50004">
    <property type="entry name" value="C2"/>
    <property type="match status" value="2"/>
</dbReference>
<accession>A0A0K2TEJ5</accession>
<dbReference type="EMBL" id="HACA01007078">
    <property type="protein sequence ID" value="CDW24439.1"/>
    <property type="molecule type" value="Transcribed_RNA"/>
</dbReference>
<dbReference type="GO" id="GO:0048488">
    <property type="term" value="P:synaptic vesicle endocytosis"/>
    <property type="evidence" value="ECO:0007669"/>
    <property type="project" value="TreeGrafter"/>
</dbReference>
<dbReference type="PRINTS" id="PR00399">
    <property type="entry name" value="SYNAPTOTAGMN"/>
</dbReference>
<dbReference type="SUPFAM" id="SSF49562">
    <property type="entry name" value="C2 domain (Calcium/lipid-binding domain, CaLB)"/>
    <property type="match status" value="2"/>
</dbReference>
<evidence type="ECO:0000256" key="10">
    <source>
        <dbReference type="ARBA" id="ARBA00023136"/>
    </source>
</evidence>
<dbReference type="GO" id="GO:0001786">
    <property type="term" value="F:phosphatidylserine binding"/>
    <property type="evidence" value="ECO:0007669"/>
    <property type="project" value="TreeGrafter"/>
</dbReference>
<evidence type="ECO:0000256" key="8">
    <source>
        <dbReference type="ARBA" id="ARBA00022989"/>
    </source>
</evidence>
<dbReference type="CDD" id="cd08402">
    <property type="entry name" value="C2B_Synaptotagmin-1"/>
    <property type="match status" value="1"/>
</dbReference>
<comment type="subcellular location">
    <subcellularLocation>
        <location evidence="2">Cytoplasmic vesicle</location>
        <location evidence="2">Secretory vesicle</location>
        <location evidence="2">Synaptic vesicle membrane</location>
        <topology evidence="2">Single-pass membrane protein</topology>
    </subcellularLocation>
</comment>
<evidence type="ECO:0000256" key="11">
    <source>
        <dbReference type="ARBA" id="ARBA00023329"/>
    </source>
</evidence>
<dbReference type="PRINTS" id="PR00360">
    <property type="entry name" value="C2DOMAIN"/>
</dbReference>
<dbReference type="AlphaFoldDB" id="A0A0K2TEJ5"/>
<keyword evidence="4 12" id="KW-0812">Transmembrane</keyword>
<dbReference type="Gene3D" id="2.60.40.150">
    <property type="entry name" value="C2 domain"/>
    <property type="match status" value="2"/>
</dbReference>
<sequence>MIIDKRETEMTPPLIGAIQDSHSQAIKDRIERHKHQNNSEGKSYSGILMLIVTLAIFCILFLCYLRRLFSKKRNTQKTETTTKSARNVKNGAPRAGDLKTVQQIGNTYKDKIISYIGEEAELNEVNTTKQEDTELLVENEENPDEKSPKKKELGKINYKVEYDFNTSTLIVTMIQCKDLIAMDVGGSSDPYVKIYLLPDRKRKQETRVHRKTLNPTFNEVFKFEISYGEVMGKTLVFAVYDFDRFSKHDQIGEVRLPICQMDLAQVQEKWKSLQSIVGDGVLGDICFSLRYVPNSGKLTIVILEAKNLKKMDVGGLSDPYVKIALMQNDKRIRKKKTSIKKCTLNPYYNESFSFEVPFEHIQKVQLWVTVVDYDRVGASEPIGKVVLGCEAKGAELRHWSDMMATPRRPVAQWHTLKAIEGRGFLSLVHQQIKDKEQSQ</sequence>
<dbReference type="FunFam" id="2.60.40.150:FF:000016">
    <property type="entry name" value="Synaptotagmin 1"/>
    <property type="match status" value="1"/>
</dbReference>
<gene>
    <name evidence="14" type="primary">Syt1</name>
</gene>
<evidence type="ECO:0000256" key="9">
    <source>
        <dbReference type="ARBA" id="ARBA00023018"/>
    </source>
</evidence>
<dbReference type="GO" id="GO:0030672">
    <property type="term" value="C:synaptic vesicle membrane"/>
    <property type="evidence" value="ECO:0007669"/>
    <property type="project" value="UniProtKB-SubCell"/>
</dbReference>
<keyword evidence="8 12" id="KW-1133">Transmembrane helix</keyword>
<keyword evidence="11" id="KW-0968">Cytoplasmic vesicle</keyword>
<dbReference type="GO" id="GO:0000149">
    <property type="term" value="F:SNARE binding"/>
    <property type="evidence" value="ECO:0007669"/>
    <property type="project" value="TreeGrafter"/>
</dbReference>
<dbReference type="GO" id="GO:0030276">
    <property type="term" value="F:clathrin binding"/>
    <property type="evidence" value="ECO:0007669"/>
    <property type="project" value="TreeGrafter"/>
</dbReference>
<dbReference type="GO" id="GO:0005509">
    <property type="term" value="F:calcium ion binding"/>
    <property type="evidence" value="ECO:0007669"/>
    <property type="project" value="TreeGrafter"/>
</dbReference>
<comment type="similarity">
    <text evidence="3">Belongs to the synaptotagmin family.</text>
</comment>
<dbReference type="GO" id="GO:0005886">
    <property type="term" value="C:plasma membrane"/>
    <property type="evidence" value="ECO:0007669"/>
    <property type="project" value="TreeGrafter"/>
</dbReference>
<evidence type="ECO:0000256" key="1">
    <source>
        <dbReference type="ARBA" id="ARBA00001913"/>
    </source>
</evidence>
<dbReference type="GO" id="GO:0005544">
    <property type="term" value="F:calcium-dependent phospholipid binding"/>
    <property type="evidence" value="ECO:0007669"/>
    <property type="project" value="TreeGrafter"/>
</dbReference>
<keyword evidence="7" id="KW-0106">Calcium</keyword>
<organism evidence="14">
    <name type="scientific">Lepeophtheirus salmonis</name>
    <name type="common">Salmon louse</name>
    <name type="synonym">Caligus salmonis</name>
    <dbReference type="NCBI Taxonomy" id="72036"/>
    <lineage>
        <taxon>Eukaryota</taxon>
        <taxon>Metazoa</taxon>
        <taxon>Ecdysozoa</taxon>
        <taxon>Arthropoda</taxon>
        <taxon>Crustacea</taxon>
        <taxon>Multicrustacea</taxon>
        <taxon>Hexanauplia</taxon>
        <taxon>Copepoda</taxon>
        <taxon>Siphonostomatoida</taxon>
        <taxon>Caligidae</taxon>
        <taxon>Lepeophtheirus</taxon>
    </lineage>
</organism>
<dbReference type="InterPro" id="IPR035892">
    <property type="entry name" value="C2_domain_sf"/>
</dbReference>
<dbReference type="Pfam" id="PF00168">
    <property type="entry name" value="C2"/>
    <property type="match status" value="2"/>
</dbReference>
<dbReference type="InterPro" id="IPR000008">
    <property type="entry name" value="C2_dom"/>
</dbReference>
<feature type="transmembrane region" description="Helical" evidence="12">
    <location>
        <begin position="44"/>
        <end position="65"/>
    </location>
</feature>